<evidence type="ECO:0000313" key="3">
    <source>
        <dbReference type="Proteomes" id="UP000032180"/>
    </source>
</evidence>
<keyword evidence="3" id="KW-1185">Reference proteome</keyword>
<reference evidence="3" key="2">
    <citation type="submission" date="2013-12" db="EMBL/GenBank/DDBJ databases">
        <authorList>
            <person name="Yu Y."/>
            <person name="Lee S."/>
            <person name="de Baynast K."/>
            <person name="Wissotski M."/>
            <person name="Liu L."/>
            <person name="Talag J."/>
            <person name="Goicoechea J."/>
            <person name="Angelova A."/>
            <person name="Jetty R."/>
            <person name="Kudrna D."/>
            <person name="Golser W."/>
            <person name="Rivera L."/>
            <person name="Zhang J."/>
            <person name="Wing R."/>
        </authorList>
    </citation>
    <scope>NUCLEOTIDE SEQUENCE</scope>
</reference>
<sequence>MAMATGTPRNKKKENRKPLQLLATLLHFFSLPPVQEGKSERTRPSPHPSGPPSATSALAVRRGLRPWPSPPPSAPAVRHNYGPQRCIMEEERRS</sequence>
<dbReference type="AlphaFoldDB" id="A0A0D9WQG4"/>
<dbReference type="Proteomes" id="UP000032180">
    <property type="component" value="Chromosome 6"/>
</dbReference>
<protein>
    <submittedName>
        <fullName evidence="2">Uncharacterized protein</fullName>
    </submittedName>
</protein>
<evidence type="ECO:0000313" key="2">
    <source>
        <dbReference type="EnsemblPlants" id="LPERR06G12920.1"/>
    </source>
</evidence>
<proteinExistence type="predicted"/>
<feature type="region of interest" description="Disordered" evidence="1">
    <location>
        <begin position="32"/>
        <end position="94"/>
    </location>
</feature>
<dbReference type="Gramene" id="LPERR06G12920.1">
    <property type="protein sequence ID" value="LPERR06G12920.1"/>
    <property type="gene ID" value="LPERR06G12920"/>
</dbReference>
<organism evidence="2 3">
    <name type="scientific">Leersia perrieri</name>
    <dbReference type="NCBI Taxonomy" id="77586"/>
    <lineage>
        <taxon>Eukaryota</taxon>
        <taxon>Viridiplantae</taxon>
        <taxon>Streptophyta</taxon>
        <taxon>Embryophyta</taxon>
        <taxon>Tracheophyta</taxon>
        <taxon>Spermatophyta</taxon>
        <taxon>Magnoliopsida</taxon>
        <taxon>Liliopsida</taxon>
        <taxon>Poales</taxon>
        <taxon>Poaceae</taxon>
        <taxon>BOP clade</taxon>
        <taxon>Oryzoideae</taxon>
        <taxon>Oryzeae</taxon>
        <taxon>Oryzinae</taxon>
        <taxon>Leersia</taxon>
    </lineage>
</organism>
<name>A0A0D9WQG4_9ORYZ</name>
<accession>A0A0D9WQG4</accession>
<reference evidence="2" key="3">
    <citation type="submission" date="2015-04" db="UniProtKB">
        <authorList>
            <consortium name="EnsemblPlants"/>
        </authorList>
    </citation>
    <scope>IDENTIFICATION</scope>
</reference>
<dbReference type="EnsemblPlants" id="LPERR06G12920.1">
    <property type="protein sequence ID" value="LPERR06G12920.1"/>
    <property type="gene ID" value="LPERR06G12920"/>
</dbReference>
<reference evidence="2 3" key="1">
    <citation type="submission" date="2012-08" db="EMBL/GenBank/DDBJ databases">
        <title>Oryza genome evolution.</title>
        <authorList>
            <person name="Wing R.A."/>
        </authorList>
    </citation>
    <scope>NUCLEOTIDE SEQUENCE</scope>
</reference>
<evidence type="ECO:0000256" key="1">
    <source>
        <dbReference type="SAM" id="MobiDB-lite"/>
    </source>
</evidence>
<dbReference type="HOGENOM" id="CLU_2389402_0_0_1"/>